<evidence type="ECO:0000256" key="3">
    <source>
        <dbReference type="ARBA" id="ARBA00023052"/>
    </source>
</evidence>
<evidence type="ECO:0000313" key="5">
    <source>
        <dbReference type="EMBL" id="SHJ19685.1"/>
    </source>
</evidence>
<evidence type="ECO:0000256" key="2">
    <source>
        <dbReference type="ARBA" id="ARBA00007131"/>
    </source>
</evidence>
<protein>
    <submittedName>
        <fullName evidence="5">Transketolase</fullName>
    </submittedName>
</protein>
<evidence type="ECO:0000259" key="4">
    <source>
        <dbReference type="SMART" id="SM00861"/>
    </source>
</evidence>
<dbReference type="InterPro" id="IPR051157">
    <property type="entry name" value="PDH/Transketolase"/>
</dbReference>
<dbReference type="SUPFAM" id="SSF52518">
    <property type="entry name" value="Thiamin diphosphate-binding fold (THDP-binding)"/>
    <property type="match status" value="1"/>
</dbReference>
<dbReference type="EMBL" id="FQZU01000005">
    <property type="protein sequence ID" value="SHJ19685.1"/>
    <property type="molecule type" value="Genomic_DNA"/>
</dbReference>
<dbReference type="AlphaFoldDB" id="A0A1M6HBV8"/>
<dbReference type="CDD" id="cd07033">
    <property type="entry name" value="TPP_PYR_DXS_TK_like"/>
    <property type="match status" value="1"/>
</dbReference>
<dbReference type="Proteomes" id="UP000183994">
    <property type="component" value="Unassembled WGS sequence"/>
</dbReference>
<keyword evidence="3" id="KW-0786">Thiamine pyrophosphate</keyword>
<name>A0A1M6HBV8_9BACT</name>
<proteinExistence type="inferred from homology"/>
<comment type="cofactor">
    <cofactor evidence="1">
        <name>thiamine diphosphate</name>
        <dbReference type="ChEBI" id="CHEBI:58937"/>
    </cofactor>
</comment>
<organism evidence="5 6">
    <name type="scientific">Desulfatibacillum alkenivorans DSM 16219</name>
    <dbReference type="NCBI Taxonomy" id="1121393"/>
    <lineage>
        <taxon>Bacteria</taxon>
        <taxon>Pseudomonadati</taxon>
        <taxon>Thermodesulfobacteriota</taxon>
        <taxon>Desulfobacteria</taxon>
        <taxon>Desulfobacterales</taxon>
        <taxon>Desulfatibacillaceae</taxon>
        <taxon>Desulfatibacillum</taxon>
    </lineage>
</organism>
<dbReference type="OrthoDB" id="9803371at2"/>
<dbReference type="Pfam" id="PF02780">
    <property type="entry name" value="Transketolase_C"/>
    <property type="match status" value="1"/>
</dbReference>
<sequence length="336" mass="36645">MSEGLTWTVYDADSMTQAEIYGQVLCDLGDQHPEIVGLSADLANSTKIGKFGQKFPERFFNVGIAEQNLFGVAAGLAKSGLTPFVSTMATFVSMRACEQVRTDICYQNLDCKIIATHGGASFGQAGSTHHCTEDLSIMRSFANMTVIVPADGIECANAVKACIDWPGPVYIRIGRGFEPKFYDDEEYGFQIGKAVTLMEGTDITLICCGVTVLQAMEAAKFLKENDGLSVRVLNIHTIKPIDEEAILKAVMDTRRLAVFEEHNVMGGLGSAVADVIAASGKGCAFTKVGIPDCYCEVGYPEDLYTHYKLDADGVIETVRQVMQMDFEEDDDWEDEV</sequence>
<dbReference type="InterPro" id="IPR005475">
    <property type="entry name" value="Transketolase-like_Pyr-bd"/>
</dbReference>
<gene>
    <name evidence="5" type="ORF">SAMN02745216_01181</name>
</gene>
<reference evidence="6" key="1">
    <citation type="submission" date="2016-11" db="EMBL/GenBank/DDBJ databases">
        <authorList>
            <person name="Varghese N."/>
            <person name="Submissions S."/>
        </authorList>
    </citation>
    <scope>NUCLEOTIDE SEQUENCE [LARGE SCALE GENOMIC DNA]</scope>
    <source>
        <strain evidence="6">DSM 16219</strain>
    </source>
</reference>
<dbReference type="SMART" id="SM00861">
    <property type="entry name" value="Transket_pyr"/>
    <property type="match status" value="1"/>
</dbReference>
<comment type="similarity">
    <text evidence="2">Belongs to the transketolase family.</text>
</comment>
<dbReference type="Pfam" id="PF02779">
    <property type="entry name" value="Transket_pyr"/>
    <property type="match status" value="1"/>
</dbReference>
<accession>A0A1M6HBV8</accession>
<feature type="domain" description="Transketolase-like pyrimidine-binding" evidence="4">
    <location>
        <begin position="15"/>
        <end position="180"/>
    </location>
</feature>
<dbReference type="InterPro" id="IPR029061">
    <property type="entry name" value="THDP-binding"/>
</dbReference>
<dbReference type="STRING" id="1121393.SAMN02745216_01181"/>
<dbReference type="FunFam" id="3.40.50.970:FF:000129">
    <property type="entry name" value="Transketolase"/>
    <property type="match status" value="1"/>
</dbReference>
<dbReference type="SUPFAM" id="SSF52922">
    <property type="entry name" value="TK C-terminal domain-like"/>
    <property type="match status" value="1"/>
</dbReference>
<keyword evidence="6" id="KW-1185">Reference proteome</keyword>
<dbReference type="PANTHER" id="PTHR43825:SF1">
    <property type="entry name" value="TRANSKETOLASE-LIKE PYRIMIDINE-BINDING DOMAIN-CONTAINING PROTEIN"/>
    <property type="match status" value="1"/>
</dbReference>
<dbReference type="InterPro" id="IPR009014">
    <property type="entry name" value="Transketo_C/PFOR_II"/>
</dbReference>
<evidence type="ECO:0000256" key="1">
    <source>
        <dbReference type="ARBA" id="ARBA00001964"/>
    </source>
</evidence>
<dbReference type="Gene3D" id="3.40.50.920">
    <property type="match status" value="1"/>
</dbReference>
<evidence type="ECO:0000313" key="6">
    <source>
        <dbReference type="Proteomes" id="UP000183994"/>
    </source>
</evidence>
<dbReference type="Gene3D" id="3.40.50.970">
    <property type="match status" value="1"/>
</dbReference>
<dbReference type="PANTHER" id="PTHR43825">
    <property type="entry name" value="PYRUVATE DEHYDROGENASE E1 COMPONENT"/>
    <property type="match status" value="1"/>
</dbReference>
<dbReference type="InterPro" id="IPR033248">
    <property type="entry name" value="Transketolase_C"/>
</dbReference>
<dbReference type="RefSeq" id="WP_073473927.1">
    <property type="nucleotide sequence ID" value="NZ_FQZU01000005.1"/>
</dbReference>